<dbReference type="InterPro" id="IPR036291">
    <property type="entry name" value="NAD(P)-bd_dom_sf"/>
</dbReference>
<dbReference type="Gene3D" id="1.20.1530.20">
    <property type="match status" value="1"/>
</dbReference>
<evidence type="ECO:0000256" key="6">
    <source>
        <dbReference type="ARBA" id="ARBA00022692"/>
    </source>
</evidence>
<gene>
    <name evidence="13" type="primary">kefC</name>
    <name evidence="13" type="ORF">ACFOOQ_18395</name>
</gene>
<feature type="transmembrane region" description="Helical" evidence="11">
    <location>
        <begin position="112"/>
        <end position="133"/>
    </location>
</feature>
<dbReference type="EMBL" id="JBHRYJ010000004">
    <property type="protein sequence ID" value="MFC3677531.1"/>
    <property type="molecule type" value="Genomic_DNA"/>
</dbReference>
<evidence type="ECO:0000259" key="12">
    <source>
        <dbReference type="PROSITE" id="PS51201"/>
    </source>
</evidence>
<evidence type="ECO:0000256" key="1">
    <source>
        <dbReference type="ARBA" id="ARBA00004141"/>
    </source>
</evidence>
<feature type="transmembrane region" description="Helical" evidence="11">
    <location>
        <begin position="329"/>
        <end position="353"/>
    </location>
</feature>
<keyword evidence="4" id="KW-0050">Antiport</keyword>
<dbReference type="Gene3D" id="3.40.50.720">
    <property type="entry name" value="NAD(P)-binding Rossmann-like Domain"/>
    <property type="match status" value="1"/>
</dbReference>
<keyword evidence="8 11" id="KW-1133">Transmembrane helix</keyword>
<keyword evidence="5" id="KW-0633">Potassium transport</keyword>
<evidence type="ECO:0000256" key="3">
    <source>
        <dbReference type="ARBA" id="ARBA00022448"/>
    </source>
</evidence>
<protein>
    <submittedName>
        <fullName evidence="13">Glutathione-regulated potassium-efflux system protein KefC</fullName>
    </submittedName>
</protein>
<keyword evidence="10 11" id="KW-0472">Membrane</keyword>
<dbReference type="NCBIfam" id="NF002924">
    <property type="entry name" value="PRK03562.1"/>
    <property type="match status" value="1"/>
</dbReference>
<comment type="subcellular location">
    <subcellularLocation>
        <location evidence="1">Membrane</location>
        <topology evidence="1">Multi-pass membrane protein</topology>
    </subcellularLocation>
</comment>
<evidence type="ECO:0000313" key="13">
    <source>
        <dbReference type="EMBL" id="MFC3677531.1"/>
    </source>
</evidence>
<proteinExistence type="inferred from homology"/>
<dbReference type="InterPro" id="IPR038770">
    <property type="entry name" value="Na+/solute_symporter_sf"/>
</dbReference>
<keyword evidence="6 11" id="KW-0812">Transmembrane</keyword>
<evidence type="ECO:0000256" key="8">
    <source>
        <dbReference type="ARBA" id="ARBA00022989"/>
    </source>
</evidence>
<dbReference type="Proteomes" id="UP001595711">
    <property type="component" value="Unassembled WGS sequence"/>
</dbReference>
<dbReference type="PANTHER" id="PTHR46157:SF4">
    <property type="entry name" value="K(+) EFFLUX ANTIPORTER 3, CHLOROPLASTIC"/>
    <property type="match status" value="1"/>
</dbReference>
<evidence type="ECO:0000256" key="7">
    <source>
        <dbReference type="ARBA" id="ARBA00022958"/>
    </source>
</evidence>
<comment type="similarity">
    <text evidence="2">Belongs to the monovalent cation:proton antiporter 2 (CPA2) transporter (TC 2.A.37) family.</text>
</comment>
<dbReference type="InterPro" id="IPR003148">
    <property type="entry name" value="RCK_N"/>
</dbReference>
<dbReference type="InterPro" id="IPR004771">
    <property type="entry name" value="K/H_exchanger"/>
</dbReference>
<feature type="domain" description="RCK N-terminal" evidence="12">
    <location>
        <begin position="403"/>
        <end position="522"/>
    </location>
</feature>
<dbReference type="Pfam" id="PF00999">
    <property type="entry name" value="Na_H_Exchanger"/>
    <property type="match status" value="1"/>
</dbReference>
<dbReference type="InterPro" id="IPR006153">
    <property type="entry name" value="Cation/H_exchanger_TM"/>
</dbReference>
<evidence type="ECO:0000256" key="11">
    <source>
        <dbReference type="SAM" id="Phobius"/>
    </source>
</evidence>
<organism evidence="13 14">
    <name type="scientific">Ferrovibrio xuzhouensis</name>
    <dbReference type="NCBI Taxonomy" id="1576914"/>
    <lineage>
        <taxon>Bacteria</taxon>
        <taxon>Pseudomonadati</taxon>
        <taxon>Pseudomonadota</taxon>
        <taxon>Alphaproteobacteria</taxon>
        <taxon>Rhodospirillales</taxon>
        <taxon>Rhodospirillaceae</taxon>
        <taxon>Ferrovibrio</taxon>
    </lineage>
</organism>
<name>A0ABV7VJ37_9PROT</name>
<feature type="transmembrane region" description="Helical" evidence="11">
    <location>
        <begin position="272"/>
        <end position="291"/>
    </location>
</feature>
<dbReference type="Pfam" id="PF02254">
    <property type="entry name" value="TrkA_N"/>
    <property type="match status" value="1"/>
</dbReference>
<feature type="transmembrane region" description="Helical" evidence="11">
    <location>
        <begin position="359"/>
        <end position="379"/>
    </location>
</feature>
<dbReference type="PANTHER" id="PTHR46157">
    <property type="entry name" value="K(+) EFFLUX ANTIPORTER 3, CHLOROPLASTIC"/>
    <property type="match status" value="1"/>
</dbReference>
<reference evidence="14" key="1">
    <citation type="journal article" date="2019" name="Int. J. Syst. Evol. Microbiol.">
        <title>The Global Catalogue of Microorganisms (GCM) 10K type strain sequencing project: providing services to taxonomists for standard genome sequencing and annotation.</title>
        <authorList>
            <consortium name="The Broad Institute Genomics Platform"/>
            <consortium name="The Broad Institute Genome Sequencing Center for Infectious Disease"/>
            <person name="Wu L."/>
            <person name="Ma J."/>
        </authorList>
    </citation>
    <scope>NUCLEOTIDE SEQUENCE [LARGE SCALE GENOMIC DNA]</scope>
    <source>
        <strain evidence="14">KCTC 42182</strain>
    </source>
</reference>
<keyword evidence="9" id="KW-0406">Ion transport</keyword>
<dbReference type="PROSITE" id="PS51201">
    <property type="entry name" value="RCK_N"/>
    <property type="match status" value="1"/>
</dbReference>
<evidence type="ECO:0000256" key="2">
    <source>
        <dbReference type="ARBA" id="ARBA00005551"/>
    </source>
</evidence>
<keyword evidence="7" id="KW-0630">Potassium</keyword>
<evidence type="ECO:0000256" key="9">
    <source>
        <dbReference type="ARBA" id="ARBA00023065"/>
    </source>
</evidence>
<sequence>MDQHSLLANTVVYLAAAVIAVPIAKRLRLGSVLGYLIAGIIVGPWGLQLITDVEAILHFSEFGVVMLLFVIGLELNPRRLWQMRGPIIGLGAGQVGLSALAFAAIFHYAVGWAPAAAVVAGLALSLSSTAIALQPLEERHLMGTPGGRAAFSILLFQDIAVIPMLALLPLLAAAPAVAAGTGGWLGAGKAVAAIAIVIIGGRFLTRPVFRLIASTGMREVFTAATLLLVIGIALLMQLAGLSMALGAFLAGVLLAESEYRHELESDIEPFKGLLLGLFFVAVGMSVDFGLLVTRPGAVLGLVALLLAIKAVVLLVMARLGKVPASQTALLAFLLAQGGEFAFVLLGSAAGLGVLSGDRAALLTVAVALSMVSAPLLAVVNDRLIEPRFTKIDDRPHDMPEDDGNPVIVAGFGRFGQIVVRLLYANRVGATILDHDPEIIDTLRKFGFKVFYGDATRLDLLEAAGAARAKILVVAVDDTESSLALVDLAKQHFPNLKIIARARDLPHAVELMNREVPVIERETFRSALRIGEETLKMLGMPAYTARQRALTFKQHNEMLLDQIHDHWDEDLQKRITLQQQARARLMQNLEEDEKAAAEQRGLGWD</sequence>
<evidence type="ECO:0000256" key="5">
    <source>
        <dbReference type="ARBA" id="ARBA00022538"/>
    </source>
</evidence>
<feature type="transmembrane region" description="Helical" evidence="11">
    <location>
        <begin position="241"/>
        <end position="260"/>
    </location>
</feature>
<feature type="transmembrane region" description="Helical" evidence="11">
    <location>
        <begin position="56"/>
        <end position="75"/>
    </location>
</feature>
<feature type="transmembrane region" description="Helical" evidence="11">
    <location>
        <begin position="297"/>
        <end position="317"/>
    </location>
</feature>
<dbReference type="NCBIfam" id="TIGR00932">
    <property type="entry name" value="2a37"/>
    <property type="match status" value="1"/>
</dbReference>
<accession>A0ABV7VJ37</accession>
<keyword evidence="3" id="KW-0813">Transport</keyword>
<feature type="transmembrane region" description="Helical" evidence="11">
    <location>
        <begin position="154"/>
        <end position="178"/>
    </location>
</feature>
<feature type="transmembrane region" description="Helical" evidence="11">
    <location>
        <begin position="6"/>
        <end position="25"/>
    </location>
</feature>
<evidence type="ECO:0000256" key="10">
    <source>
        <dbReference type="ARBA" id="ARBA00023136"/>
    </source>
</evidence>
<comment type="caution">
    <text evidence="13">The sequence shown here is derived from an EMBL/GenBank/DDBJ whole genome shotgun (WGS) entry which is preliminary data.</text>
</comment>
<dbReference type="SUPFAM" id="SSF51735">
    <property type="entry name" value="NAD(P)-binding Rossmann-fold domains"/>
    <property type="match status" value="1"/>
</dbReference>
<feature type="transmembrane region" description="Helical" evidence="11">
    <location>
        <begin position="32"/>
        <end position="50"/>
    </location>
</feature>
<keyword evidence="14" id="KW-1185">Reference proteome</keyword>
<feature type="transmembrane region" description="Helical" evidence="11">
    <location>
        <begin position="184"/>
        <end position="204"/>
    </location>
</feature>
<evidence type="ECO:0000313" key="14">
    <source>
        <dbReference type="Proteomes" id="UP001595711"/>
    </source>
</evidence>
<dbReference type="RefSeq" id="WP_379729082.1">
    <property type="nucleotide sequence ID" value="NZ_JBHRYJ010000004.1"/>
</dbReference>
<feature type="transmembrane region" description="Helical" evidence="11">
    <location>
        <begin position="87"/>
        <end position="106"/>
    </location>
</feature>
<evidence type="ECO:0000256" key="4">
    <source>
        <dbReference type="ARBA" id="ARBA00022449"/>
    </source>
</evidence>